<organism evidence="1 2">
    <name type="scientific">Mycolicibacillus koreensis</name>
    <dbReference type="NCBI Taxonomy" id="1069220"/>
    <lineage>
        <taxon>Bacteria</taxon>
        <taxon>Bacillati</taxon>
        <taxon>Actinomycetota</taxon>
        <taxon>Actinomycetes</taxon>
        <taxon>Mycobacteriales</taxon>
        <taxon>Mycobacteriaceae</taxon>
        <taxon>Mycolicibacillus</taxon>
    </lineage>
</organism>
<comment type="caution">
    <text evidence="1">The sequence shown here is derived from an EMBL/GenBank/DDBJ whole genome shotgun (WGS) entry which is preliminary data.</text>
</comment>
<protein>
    <submittedName>
        <fullName evidence="1">Uncharacterized protein</fullName>
    </submittedName>
</protein>
<reference evidence="1 2" key="1">
    <citation type="submission" date="2017-04" db="EMBL/GenBank/DDBJ databases">
        <title>The new phylogeny of genus Mycobacterium.</title>
        <authorList>
            <person name="Tortoli E."/>
            <person name="Trovato A."/>
            <person name="Cirillo D.M."/>
        </authorList>
    </citation>
    <scope>NUCLEOTIDE SEQUENCE [LARGE SCALE GENOMIC DNA]</scope>
    <source>
        <strain evidence="1 2">KCTC 19819</strain>
    </source>
</reference>
<proteinExistence type="predicted"/>
<keyword evidence="2" id="KW-1185">Reference proteome</keyword>
<dbReference type="AlphaFoldDB" id="A0A7I7SJJ6"/>
<sequence length="111" mass="12576">MTYYADYSSPSFTPYRPIVWLSLDRDTHRLSVTPEGYIPELTNYMKTDLPRFSRYWRPNPGRRSSGSWLVSVGYAAEAVSAVRRMSVDVRRGSGFADLMEVVETATRTGAA</sequence>
<accession>A0A7I7SJJ6</accession>
<dbReference type="EMBL" id="NCXO01000078">
    <property type="protein sequence ID" value="OSC24505.1"/>
    <property type="molecule type" value="Genomic_DNA"/>
</dbReference>
<evidence type="ECO:0000313" key="1">
    <source>
        <dbReference type="EMBL" id="OSC24505.1"/>
    </source>
</evidence>
<evidence type="ECO:0000313" key="2">
    <source>
        <dbReference type="Proteomes" id="UP000193577"/>
    </source>
</evidence>
<name>A0A7I7SJJ6_9MYCO</name>
<dbReference type="RefSeq" id="WP_085305818.1">
    <property type="nucleotide sequence ID" value="NZ_AP022594.1"/>
</dbReference>
<gene>
    <name evidence="1" type="ORF">B8W67_19525</name>
</gene>
<dbReference type="Proteomes" id="UP000193577">
    <property type="component" value="Unassembled WGS sequence"/>
</dbReference>